<evidence type="ECO:0000256" key="2">
    <source>
        <dbReference type="SAM" id="SignalP"/>
    </source>
</evidence>
<evidence type="ECO:0000259" key="4">
    <source>
        <dbReference type="Pfam" id="PF26335"/>
    </source>
</evidence>
<feature type="signal peptide" evidence="2">
    <location>
        <begin position="1"/>
        <end position="20"/>
    </location>
</feature>
<keyword evidence="2" id="KW-0732">Signal</keyword>
<protein>
    <recommendedName>
        <fullName evidence="7">Beta-lactamase-related domain-containing protein</fullName>
    </recommendedName>
</protein>
<proteinExistence type="inferred from homology"/>
<dbReference type="EMBL" id="JAPZBO010000001">
    <property type="protein sequence ID" value="KAJ5331053.1"/>
    <property type="molecule type" value="Genomic_DNA"/>
</dbReference>
<dbReference type="Proteomes" id="UP001147746">
    <property type="component" value="Unassembled WGS sequence"/>
</dbReference>
<dbReference type="InterPro" id="IPR051478">
    <property type="entry name" value="Beta-lactamase-like_AB/R"/>
</dbReference>
<evidence type="ECO:0008006" key="7">
    <source>
        <dbReference type="Google" id="ProtNLM"/>
    </source>
</evidence>
<keyword evidence="6" id="KW-1185">Reference proteome</keyword>
<comment type="caution">
    <text evidence="5">The sequence shown here is derived from an EMBL/GenBank/DDBJ whole genome shotgun (WGS) entry which is preliminary data.</text>
</comment>
<accession>A0A9W9KZ82</accession>
<dbReference type="AlphaFoldDB" id="A0A9W9KZ82"/>
<evidence type="ECO:0000313" key="5">
    <source>
        <dbReference type="EMBL" id="KAJ5331053.1"/>
    </source>
</evidence>
<dbReference type="PANTHER" id="PTHR22935">
    <property type="entry name" value="PENICILLIN-BINDING PROTEIN"/>
    <property type="match status" value="1"/>
</dbReference>
<dbReference type="Pfam" id="PF00144">
    <property type="entry name" value="Beta-lactamase"/>
    <property type="match status" value="1"/>
</dbReference>
<dbReference type="Gene3D" id="3.40.710.10">
    <property type="entry name" value="DD-peptidase/beta-lactamase superfamily"/>
    <property type="match status" value="1"/>
</dbReference>
<evidence type="ECO:0000256" key="1">
    <source>
        <dbReference type="ARBA" id="ARBA00038473"/>
    </source>
</evidence>
<feature type="domain" description="Beta-lactamase-related" evidence="3">
    <location>
        <begin position="104"/>
        <end position="419"/>
    </location>
</feature>
<feature type="domain" description="Beta-lactamase-like ARB-00930-like C-terminal" evidence="4">
    <location>
        <begin position="450"/>
        <end position="606"/>
    </location>
</feature>
<gene>
    <name evidence="5" type="ORF">N7476_000836</name>
</gene>
<evidence type="ECO:0000259" key="3">
    <source>
        <dbReference type="Pfam" id="PF00144"/>
    </source>
</evidence>
<comment type="similarity">
    <text evidence="1">Belongs to the beta-lactamase family.</text>
</comment>
<dbReference type="PANTHER" id="PTHR22935:SF95">
    <property type="entry name" value="BETA-LACTAMASE-LIKE 1-RELATED"/>
    <property type="match status" value="1"/>
</dbReference>
<dbReference type="SUPFAM" id="SSF56601">
    <property type="entry name" value="beta-lactamase/transpeptidase-like"/>
    <property type="match status" value="1"/>
</dbReference>
<dbReference type="OrthoDB" id="10250282at2759"/>
<dbReference type="Pfam" id="PF26335">
    <property type="entry name" value="ARB_00930_C"/>
    <property type="match status" value="1"/>
</dbReference>
<dbReference type="InterPro" id="IPR012338">
    <property type="entry name" value="Beta-lactam/transpept-like"/>
</dbReference>
<dbReference type="InterPro" id="IPR001466">
    <property type="entry name" value="Beta-lactam-related"/>
</dbReference>
<sequence length="607" mass="66336">MHIQQYFVLLLSLYATASLADYLGPTYPAPIDLTSPHSLVPVAWKNLTNTFDSYLKHHLKNQDTIALEGVENITFSAGLFSIHDPRAKKLQYHYTSQEILNATNGTHNVDGDSIYRIASATKLFTVYAGMLALTEEEWNRPLTEINKAFAAVAEQGDKDPIWHVQWDKITPWALASQSSGIPREGWPFADSLWAYLSNVKYGLPSTNPVTEWGMPPVNASNLGACWNTDGICYGQDAIKSVRSQPPVFLPWSTPMYANDNFMMLGLMMSNITGHTIEDIYQTTLFEPLGLKSTFASVPTSRNDLTRSVIVGAPESGFAILPALSIPSGGIFSSINDLAKFGISILNNTLLSDNTTRKWMKPSIHTASLTYSMGAPWEIIRYIHPSTGKITDLYTKLGDSGYYGSNIVLIPEYGAGFSIINAGTTSSRGDLSNIVLDYITTTILPIFEAQAALEATKNYIGTYVSSDPNLNSSLTIAFNKSRTTPHSGLTITQWISNGTDVLNTKLFAGLKPRLLPSISKQTPDGAKGQVAFQASLVNQLYGYFAPGAAKMGVIGPFTGQYATNYDWLITDATHYAGKGTNLFVFDVDAKGRAGAVWPAAARVRLVRR</sequence>
<reference evidence="5" key="1">
    <citation type="submission" date="2022-12" db="EMBL/GenBank/DDBJ databases">
        <authorList>
            <person name="Petersen C."/>
        </authorList>
    </citation>
    <scope>NUCLEOTIDE SEQUENCE</scope>
    <source>
        <strain evidence="5">IBT 21472</strain>
    </source>
</reference>
<organism evidence="5 6">
    <name type="scientific">Penicillium atrosanguineum</name>
    <dbReference type="NCBI Taxonomy" id="1132637"/>
    <lineage>
        <taxon>Eukaryota</taxon>
        <taxon>Fungi</taxon>
        <taxon>Dikarya</taxon>
        <taxon>Ascomycota</taxon>
        <taxon>Pezizomycotina</taxon>
        <taxon>Eurotiomycetes</taxon>
        <taxon>Eurotiomycetidae</taxon>
        <taxon>Eurotiales</taxon>
        <taxon>Aspergillaceae</taxon>
        <taxon>Penicillium</taxon>
    </lineage>
</organism>
<dbReference type="InterPro" id="IPR058664">
    <property type="entry name" value="ARB_00930-like_C"/>
</dbReference>
<name>A0A9W9KZ82_9EURO</name>
<evidence type="ECO:0000313" key="6">
    <source>
        <dbReference type="Proteomes" id="UP001147746"/>
    </source>
</evidence>
<reference evidence="5" key="2">
    <citation type="journal article" date="2023" name="IMA Fungus">
        <title>Comparative genomic study of the Penicillium genus elucidates a diverse pangenome and 15 lateral gene transfer events.</title>
        <authorList>
            <person name="Petersen C."/>
            <person name="Sorensen T."/>
            <person name="Nielsen M.R."/>
            <person name="Sondergaard T.E."/>
            <person name="Sorensen J.L."/>
            <person name="Fitzpatrick D.A."/>
            <person name="Frisvad J.C."/>
            <person name="Nielsen K.L."/>
        </authorList>
    </citation>
    <scope>NUCLEOTIDE SEQUENCE</scope>
    <source>
        <strain evidence="5">IBT 21472</strain>
    </source>
</reference>
<feature type="chain" id="PRO_5041114682" description="Beta-lactamase-related domain-containing protein" evidence="2">
    <location>
        <begin position="21"/>
        <end position="607"/>
    </location>
</feature>